<dbReference type="PROSITE" id="PS50994">
    <property type="entry name" value="INTEGRASE"/>
    <property type="match status" value="1"/>
</dbReference>
<dbReference type="SUPFAM" id="SSF46689">
    <property type="entry name" value="Homeodomain-like"/>
    <property type="match status" value="2"/>
</dbReference>
<dbReference type="Gene3D" id="3.30.420.10">
    <property type="entry name" value="Ribonuclease H-like superfamily/Ribonuclease H"/>
    <property type="match status" value="1"/>
</dbReference>
<dbReference type="GO" id="GO:0003676">
    <property type="term" value="F:nucleic acid binding"/>
    <property type="evidence" value="ECO:0007669"/>
    <property type="project" value="InterPro"/>
</dbReference>
<dbReference type="GO" id="GO:0015074">
    <property type="term" value="P:DNA integration"/>
    <property type="evidence" value="ECO:0007669"/>
    <property type="project" value="InterPro"/>
</dbReference>
<dbReference type="Pfam" id="PF00665">
    <property type="entry name" value="rve"/>
    <property type="match status" value="1"/>
</dbReference>
<evidence type="ECO:0000313" key="6">
    <source>
        <dbReference type="EMBL" id="MBT2917847.1"/>
    </source>
</evidence>
<dbReference type="InterPro" id="IPR048020">
    <property type="entry name" value="Transpos_IS3"/>
</dbReference>
<evidence type="ECO:0000313" key="4">
    <source>
        <dbReference type="EMBL" id="AZS24213.1"/>
    </source>
</evidence>
<dbReference type="InterPro" id="IPR009057">
    <property type="entry name" value="Homeodomain-like_sf"/>
</dbReference>
<evidence type="ECO:0000313" key="8">
    <source>
        <dbReference type="Proteomes" id="UP000256923"/>
    </source>
</evidence>
<evidence type="ECO:0000259" key="2">
    <source>
        <dbReference type="PROSITE" id="PS50994"/>
    </source>
</evidence>
<dbReference type="Proteomes" id="UP000078309">
    <property type="component" value="Unassembled WGS sequence"/>
</dbReference>
<sequence length="516" mass="59553">MPANPVPIDVKTKGQTWLLPPYNWSHRRIAKELDVSPSVVSKWRNELVESGLLSTEPPLENTTTDYSAEQRFFIVIETATMSERELAEYCRSKGLFVDDVKTWRALSIKAQSAISTSISHKENKQLREERRKVKALEKELARKEKALAETAALLVLREKFQCPLGNQRGRLIPISERLKIVTLVDEAVRKGATKTKACSTVGLSIRTFQRWTRNSAEITSDMRQHPRQHEPHNKLSEAERQQILDICNTPEYADLPPNIIVPMLADEGIYIASESTFYRVLKANNQLGKRTRNKAGISPSRPKVQKACKPNQVWSWDISYLPSKIRGKHYYLYLIMDIFSRKVVGAEVYDQELGEYAAELLQRTAWREKCVQGNITLHSDNGAPMRSYTMLAKMYDLGVVSSYSRPRVSNDNPYSESLFKTIKYCPSWPMDGFSSIEDARCWVGNFVDWYNNEHKHSGIKYVTPQQRHCGEDNEILRQRMQVYRRAQLTHPGRWSRQTRDWSYIDEVYLNPEKCAA</sequence>
<name>A0A241PSJ0_VIBAN</name>
<dbReference type="InterPro" id="IPR012337">
    <property type="entry name" value="RNaseH-like_sf"/>
</dbReference>
<dbReference type="AlphaFoldDB" id="A0A241PSJ0"/>
<accession>A0A241PSJ0</accession>
<reference evidence="6 7" key="1">
    <citation type="journal article" date="2017" name="J. Fish Dis.">
        <title>Comparative assessment of Vibrio virulence in marine fish larvae.</title>
        <authorList>
            <person name="Ronneseth A."/>
            <person name="Castillo D."/>
            <person name="D'Alvise P."/>
            <person name="Tonnesen O."/>
            <person name="Haugland G."/>
            <person name="Grotkjaer T."/>
            <person name="Engell-Sorensen K."/>
            <person name="Norremark L."/>
            <person name="Bergh O."/>
            <person name="Wergeland H.I."/>
            <person name="Gram L."/>
        </authorList>
    </citation>
    <scope>NUCLEOTIDE SEQUENCE [LARGE SCALE GENOMIC DNA]</scope>
    <source>
        <strain evidence="6 7">90-11-286</strain>
    </source>
</reference>
<dbReference type="EMBL" id="RDOM01000237">
    <property type="protein sequence ID" value="MBF4274387.1"/>
    <property type="molecule type" value="Genomic_DNA"/>
</dbReference>
<dbReference type="Proteomes" id="UP000256923">
    <property type="component" value="Chromosome 1"/>
</dbReference>
<evidence type="ECO:0000313" key="9">
    <source>
        <dbReference type="Proteomes" id="UP000722957"/>
    </source>
</evidence>
<dbReference type="EMBL" id="JAHGUI010000015">
    <property type="protein sequence ID" value="MBT2917847.1"/>
    <property type="molecule type" value="Genomic_DNA"/>
</dbReference>
<gene>
    <name evidence="3" type="ORF">DYL72_00835</name>
    <name evidence="4" type="ORF">DYL72_03470</name>
    <name evidence="5" type="ORF">EAY07_20730</name>
    <name evidence="6" type="ORF">PL14_04020</name>
</gene>
<dbReference type="NCBIfam" id="NF033516">
    <property type="entry name" value="transpos_IS3"/>
    <property type="match status" value="1"/>
</dbReference>
<evidence type="ECO:0000313" key="3">
    <source>
        <dbReference type="EMBL" id="AZS23737.1"/>
    </source>
</evidence>
<reference evidence="6" key="4">
    <citation type="submission" date="2021-05" db="EMBL/GenBank/DDBJ databases">
        <authorList>
            <person name="Kalatzis P.G."/>
            <person name="Castillo D."/>
            <person name="D'Alvise P."/>
            <person name="Middelboe M."/>
            <person name="Gram L."/>
        </authorList>
    </citation>
    <scope>NUCLEOTIDE SEQUENCE</scope>
    <source>
        <strain evidence="6">90-11-286</strain>
    </source>
</reference>
<dbReference type="PANTHER" id="PTHR46889">
    <property type="entry name" value="TRANSPOSASE INSF FOR INSERTION SEQUENCE IS3B-RELATED"/>
    <property type="match status" value="1"/>
</dbReference>
<keyword evidence="1" id="KW-0175">Coiled coil</keyword>
<dbReference type="Proteomes" id="UP000722957">
    <property type="component" value="Unassembled WGS sequence"/>
</dbReference>
<feature type="coiled-coil region" evidence="1">
    <location>
        <begin position="119"/>
        <end position="153"/>
    </location>
</feature>
<dbReference type="InterPro" id="IPR036397">
    <property type="entry name" value="RNaseH_sf"/>
</dbReference>
<evidence type="ECO:0000313" key="5">
    <source>
        <dbReference type="EMBL" id="MBF4274387.1"/>
    </source>
</evidence>
<protein>
    <submittedName>
        <fullName evidence="6">IS3 family transposase</fullName>
    </submittedName>
</protein>
<evidence type="ECO:0000313" key="7">
    <source>
        <dbReference type="Proteomes" id="UP000078309"/>
    </source>
</evidence>
<dbReference type="PANTHER" id="PTHR46889:SF4">
    <property type="entry name" value="TRANSPOSASE INSO FOR INSERTION SEQUENCE ELEMENT IS911B-RELATED"/>
    <property type="match status" value="1"/>
</dbReference>
<dbReference type="InterPro" id="IPR001584">
    <property type="entry name" value="Integrase_cat-core"/>
</dbReference>
<proteinExistence type="predicted"/>
<dbReference type="InterPro" id="IPR050900">
    <property type="entry name" value="Transposase_IS3/IS150/IS904"/>
</dbReference>
<dbReference type="EMBL" id="CP034672">
    <property type="protein sequence ID" value="AZS24213.1"/>
    <property type="molecule type" value="Genomic_DNA"/>
</dbReference>
<reference evidence="3 8" key="2">
    <citation type="submission" date="2018-12" db="EMBL/GenBank/DDBJ databases">
        <title>Characterization and Draft Genome of Vibrio anguillarum J360 Marine Pathogen Isolated from an Outbreak in Lumpfish (Cyclopterus lumpus).</title>
        <authorList>
            <person name="Vasquez J.I."/>
            <person name="Cao T."/>
            <person name="Chakraborty S."/>
            <person name="Gnanagobal H."/>
            <person name="Wescot J."/>
            <person name="Boyce D."/>
            <person name="Santander J."/>
        </authorList>
    </citation>
    <scope>NUCLEOTIDE SEQUENCE [LARGE SCALE GENOMIC DNA]</scope>
    <source>
        <strain evidence="3 8">J360</strain>
    </source>
</reference>
<dbReference type="SUPFAM" id="SSF53098">
    <property type="entry name" value="Ribonuclease H-like"/>
    <property type="match status" value="1"/>
</dbReference>
<organism evidence="6 7">
    <name type="scientific">Vibrio anguillarum</name>
    <name type="common">Listonella anguillarum</name>
    <dbReference type="NCBI Taxonomy" id="55601"/>
    <lineage>
        <taxon>Bacteria</taxon>
        <taxon>Pseudomonadati</taxon>
        <taxon>Pseudomonadota</taxon>
        <taxon>Gammaproteobacteria</taxon>
        <taxon>Vibrionales</taxon>
        <taxon>Vibrionaceae</taxon>
        <taxon>Vibrio</taxon>
    </lineage>
</organism>
<evidence type="ECO:0000256" key="1">
    <source>
        <dbReference type="SAM" id="Coils"/>
    </source>
</evidence>
<reference evidence="5 9" key="3">
    <citation type="journal article" date="2021" name="PeerJ">
        <title>Analysis of 44 Vibrio anguillarum genomes reveals high genetic diversity.</title>
        <authorList>
            <person name="Hansen M.J."/>
            <person name="Dalsgaard I."/>
        </authorList>
    </citation>
    <scope>NUCLEOTIDE SEQUENCE [LARGE SCALE GENOMIC DNA]</scope>
    <source>
        <strain evidence="5 9">17-16730-2A</strain>
    </source>
</reference>
<feature type="domain" description="Integrase catalytic" evidence="2">
    <location>
        <begin position="306"/>
        <end position="472"/>
    </location>
</feature>
<dbReference type="EMBL" id="CP034672">
    <property type="protein sequence ID" value="AZS23737.1"/>
    <property type="molecule type" value="Genomic_DNA"/>
</dbReference>